<dbReference type="AlphaFoldDB" id="A0A1H3JGK8"/>
<dbReference type="OrthoDB" id="1970026at2"/>
<evidence type="ECO:0000313" key="3">
    <source>
        <dbReference type="Proteomes" id="UP000183918"/>
    </source>
</evidence>
<evidence type="ECO:0000313" key="2">
    <source>
        <dbReference type="EMBL" id="SDY38548.1"/>
    </source>
</evidence>
<dbReference type="RefSeq" id="WP_074717507.1">
    <property type="nucleotide sequence ID" value="NZ_FNPG01000016.1"/>
</dbReference>
<protein>
    <submittedName>
        <fullName evidence="2">Uncharacterized protein</fullName>
    </submittedName>
</protein>
<feature type="coiled-coil region" evidence="1">
    <location>
        <begin position="103"/>
        <end position="137"/>
    </location>
</feature>
<sequence length="776" mass="89042">MAQNGMLDRDMLVKECGSAIDRYQEVWSTIKAKEKDIDSFTTDKTIESKSFDNLKAVMSDYILVIGAMGTAVNFDLNDCQMLKKTINNVDINKIDVGNLQNQVATAETTIETNKSRLENTQKNLNSCANDNSEAAAQRSTQLRNDIRNYGYNIKNYNEIVNICNHYIQEYQDIEKNTSNFFTQGKTYRDKANGLLDEIMGSFTNGQYSPKQVSSFRNELAEDEKVKATLSIAYESNIEKLGISKNRIQKLKEYGLSMRDIYFLYQNPNTSKKILYIIKGDKESLKKLFLEDPDIVDGNTKAFLATYINVLYHKDKKAFCELQNVKNTSIYALSPGEEYSAKKNPDGRTSPYMDEVARRDFALESYEQSIKDKSYKTAAKILEENNKAFGSYRSQWDNVILSGELAQAKMYSNQTVNCYNAAHDPKNKYKNENMKNAQSMYSSYQEIMETVSAVAAVKDLNSKNGMVILDKPVKDSKNYTEGFEIRKYNLKDKLYEKEYKTVLCLNVAQFQKMSGTDSYKKISDIQEEDNKRIKQHKAQLVKTVTFSGLQIIPGAGILYDTLYSVDQIASTNYNCISGQDKVPEYGQTGVHSILNAGTALAQANQLNKDYIKMEKDYDESVDKEYAKRFSSYCYYENGTDEAGKHVKSKVVYSYYTEPGFSPISRITLDKWKKGGLESLLNIEYRDSKEIDGTKQKLKCDPKKEREMFIKELKEQNLYDFFMGKSIECHSTSAKRRFIDDSKRFEEYIRKNPYTKNYINVDTGIDLTESYAESELKY</sequence>
<organism evidence="2 3">
    <name type="scientific">Lachnobacterium bovis DSM 14045</name>
    <dbReference type="NCBI Taxonomy" id="1122142"/>
    <lineage>
        <taxon>Bacteria</taxon>
        <taxon>Bacillati</taxon>
        <taxon>Bacillota</taxon>
        <taxon>Clostridia</taxon>
        <taxon>Lachnospirales</taxon>
        <taxon>Lachnospiraceae</taxon>
        <taxon>Lachnobacterium</taxon>
    </lineage>
</organism>
<evidence type="ECO:0000256" key="1">
    <source>
        <dbReference type="SAM" id="Coils"/>
    </source>
</evidence>
<dbReference type="EMBL" id="FNPG01000016">
    <property type="protein sequence ID" value="SDY38548.1"/>
    <property type="molecule type" value="Genomic_DNA"/>
</dbReference>
<reference evidence="2 3" key="1">
    <citation type="submission" date="2016-10" db="EMBL/GenBank/DDBJ databases">
        <authorList>
            <person name="de Groot N.N."/>
        </authorList>
    </citation>
    <scope>NUCLEOTIDE SEQUENCE [LARGE SCALE GENOMIC DNA]</scope>
    <source>
        <strain evidence="2 3">DSM 14045</strain>
    </source>
</reference>
<name>A0A1H3JGK8_9FIRM</name>
<accession>A0A1H3JGK8</accession>
<gene>
    <name evidence="2" type="ORF">SAMN02910414_01432</name>
</gene>
<proteinExistence type="predicted"/>
<keyword evidence="3" id="KW-1185">Reference proteome</keyword>
<keyword evidence="1" id="KW-0175">Coiled coil</keyword>
<dbReference type="STRING" id="1122142.SAMN02910414_01432"/>
<dbReference type="Proteomes" id="UP000183918">
    <property type="component" value="Unassembled WGS sequence"/>
</dbReference>